<evidence type="ECO:0000259" key="4">
    <source>
        <dbReference type="PROSITE" id="PS50932"/>
    </source>
</evidence>
<keyword evidence="1" id="KW-0805">Transcription regulation</keyword>
<proteinExistence type="predicted"/>
<dbReference type="InterPro" id="IPR028082">
    <property type="entry name" value="Peripla_BP_I"/>
</dbReference>
<dbReference type="Gene3D" id="3.40.50.2300">
    <property type="match status" value="2"/>
</dbReference>
<dbReference type="PANTHER" id="PTHR30146">
    <property type="entry name" value="LACI-RELATED TRANSCRIPTIONAL REPRESSOR"/>
    <property type="match status" value="1"/>
</dbReference>
<protein>
    <submittedName>
        <fullName evidence="5">LacI family transcriptional regulator</fullName>
    </submittedName>
</protein>
<evidence type="ECO:0000256" key="1">
    <source>
        <dbReference type="ARBA" id="ARBA00023015"/>
    </source>
</evidence>
<dbReference type="SUPFAM" id="SSF53822">
    <property type="entry name" value="Periplasmic binding protein-like I"/>
    <property type="match status" value="1"/>
</dbReference>
<dbReference type="InterPro" id="IPR000843">
    <property type="entry name" value="HTH_LacI"/>
</dbReference>
<keyword evidence="6" id="KW-1185">Reference proteome</keyword>
<dbReference type="Pfam" id="PF00356">
    <property type="entry name" value="LacI"/>
    <property type="match status" value="1"/>
</dbReference>
<evidence type="ECO:0000313" key="6">
    <source>
        <dbReference type="Proteomes" id="UP000295496"/>
    </source>
</evidence>
<gene>
    <name evidence="5" type="ORF">EV692_0861</name>
</gene>
<accession>A0A4R1L109</accession>
<evidence type="ECO:0000313" key="5">
    <source>
        <dbReference type="EMBL" id="TCK70580.1"/>
    </source>
</evidence>
<keyword evidence="2" id="KW-0238">DNA-binding</keyword>
<dbReference type="GO" id="GO:0000976">
    <property type="term" value="F:transcription cis-regulatory region binding"/>
    <property type="evidence" value="ECO:0007669"/>
    <property type="project" value="TreeGrafter"/>
</dbReference>
<sequence length="333" mass="36973">MPSSKDVAKKAGVSQATVSRVLNYPELVKEKTREKILKAIDELGYIPDANARSLVSKKTYAISLISGPLSNPFYVDTTTHIVNYATSLGYKVNVHFSTVENAKSIYELALSHKIDGLIMSCVLLNDPIVEQLQKLGLPFVSFNRRHNNVGQFVEIDNFAAGVQALQHLLDYGHKDILWIGASDIVSTFKNRFLGFKQGLKQLKKQEIKVRSINYKHLDRPDLKKLLQRLHQSGKLPTAICAATDAIAIDAMDVLVSLGLKVPQDISVIGIDNVELSQNHLIQLTTVGNKDNLCLGLMAIKKLIEMIETEPNAQDDFRITLPVSLFLRGSTQKI</sequence>
<dbReference type="SUPFAM" id="SSF47413">
    <property type="entry name" value="lambda repressor-like DNA-binding domains"/>
    <property type="match status" value="1"/>
</dbReference>
<dbReference type="Pfam" id="PF00532">
    <property type="entry name" value="Peripla_BP_1"/>
    <property type="match status" value="1"/>
</dbReference>
<name>A0A4R1L109_9PAST</name>
<dbReference type="Gene3D" id="1.10.260.40">
    <property type="entry name" value="lambda repressor-like DNA-binding domains"/>
    <property type="match status" value="1"/>
</dbReference>
<dbReference type="GO" id="GO:0003700">
    <property type="term" value="F:DNA-binding transcription factor activity"/>
    <property type="evidence" value="ECO:0007669"/>
    <property type="project" value="TreeGrafter"/>
</dbReference>
<dbReference type="RefSeq" id="WP_132300877.1">
    <property type="nucleotide sequence ID" value="NZ_CP170642.1"/>
</dbReference>
<dbReference type="InterPro" id="IPR010982">
    <property type="entry name" value="Lambda_DNA-bd_dom_sf"/>
</dbReference>
<evidence type="ECO:0000256" key="3">
    <source>
        <dbReference type="ARBA" id="ARBA00023163"/>
    </source>
</evidence>
<dbReference type="PRINTS" id="PR00036">
    <property type="entry name" value="HTHLACI"/>
</dbReference>
<dbReference type="EMBL" id="SMGJ01000002">
    <property type="protein sequence ID" value="TCK70580.1"/>
    <property type="molecule type" value="Genomic_DNA"/>
</dbReference>
<reference evidence="5 6" key="1">
    <citation type="submission" date="2019-03" db="EMBL/GenBank/DDBJ databases">
        <title>Genomic Encyclopedia of Type Strains, Phase IV (KMG-IV): sequencing the most valuable type-strain genomes for metagenomic binning, comparative biology and taxonomic classification.</title>
        <authorList>
            <person name="Goeker M."/>
        </authorList>
    </citation>
    <scope>NUCLEOTIDE SEQUENCE [LARGE SCALE GENOMIC DNA]</scope>
    <source>
        <strain evidence="5 6">DSM 10053</strain>
    </source>
</reference>
<comment type="caution">
    <text evidence="5">The sequence shown here is derived from an EMBL/GenBank/DDBJ whole genome shotgun (WGS) entry which is preliminary data.</text>
</comment>
<organism evidence="5 6">
    <name type="scientific">Lonepinella koalarum</name>
    <dbReference type="NCBI Taxonomy" id="53417"/>
    <lineage>
        <taxon>Bacteria</taxon>
        <taxon>Pseudomonadati</taxon>
        <taxon>Pseudomonadota</taxon>
        <taxon>Gammaproteobacteria</taxon>
        <taxon>Pasteurellales</taxon>
        <taxon>Pasteurellaceae</taxon>
        <taxon>Lonepinella</taxon>
    </lineage>
</organism>
<dbReference type="InterPro" id="IPR001761">
    <property type="entry name" value="Peripla_BP/Lac1_sug-bd_dom"/>
</dbReference>
<dbReference type="AlphaFoldDB" id="A0A4R1L109"/>
<dbReference type="CDD" id="cd01392">
    <property type="entry name" value="HTH_LacI"/>
    <property type="match status" value="1"/>
</dbReference>
<dbReference type="CDD" id="cd06267">
    <property type="entry name" value="PBP1_LacI_sugar_binding-like"/>
    <property type="match status" value="1"/>
</dbReference>
<keyword evidence="3" id="KW-0804">Transcription</keyword>
<dbReference type="PANTHER" id="PTHR30146:SF109">
    <property type="entry name" value="HTH-TYPE TRANSCRIPTIONAL REGULATOR GALS"/>
    <property type="match status" value="1"/>
</dbReference>
<feature type="domain" description="HTH lacI-type" evidence="4">
    <location>
        <begin position="2"/>
        <end position="56"/>
    </location>
</feature>
<dbReference type="OrthoDB" id="5681588at2"/>
<evidence type="ECO:0000256" key="2">
    <source>
        <dbReference type="ARBA" id="ARBA00023125"/>
    </source>
</evidence>
<dbReference type="PROSITE" id="PS50932">
    <property type="entry name" value="HTH_LACI_2"/>
    <property type="match status" value="1"/>
</dbReference>
<dbReference type="SMART" id="SM00354">
    <property type="entry name" value="HTH_LACI"/>
    <property type="match status" value="1"/>
</dbReference>
<dbReference type="Proteomes" id="UP000295496">
    <property type="component" value="Unassembled WGS sequence"/>
</dbReference>